<dbReference type="FunFam" id="1.10.10.10:FF:000001">
    <property type="entry name" value="LysR family transcriptional regulator"/>
    <property type="match status" value="1"/>
</dbReference>
<reference evidence="6 7" key="2">
    <citation type="submission" date="2020-01" db="EMBL/GenBank/DDBJ databases">
        <title>Microvirga sp. nov., an arsenate reduction bacterium isolated from Tibet hotspring sediments.</title>
        <authorList>
            <person name="Xian W.-D."/>
            <person name="Li W.-J."/>
        </authorList>
    </citation>
    <scope>NUCLEOTIDE SEQUENCE [LARGE SCALE GENOMIC DNA]</scope>
    <source>
        <strain evidence="6 7">KCTC 23863</strain>
    </source>
</reference>
<dbReference type="PROSITE" id="PS50931">
    <property type="entry name" value="HTH_LYSR"/>
    <property type="match status" value="1"/>
</dbReference>
<organism evidence="6 7">
    <name type="scientific">Microvirga makkahensis</name>
    <dbReference type="NCBI Taxonomy" id="1128670"/>
    <lineage>
        <taxon>Bacteria</taxon>
        <taxon>Pseudomonadati</taxon>
        <taxon>Pseudomonadota</taxon>
        <taxon>Alphaproteobacteria</taxon>
        <taxon>Hyphomicrobiales</taxon>
        <taxon>Methylobacteriaceae</taxon>
        <taxon>Microvirga</taxon>
    </lineage>
</organism>
<dbReference type="Pfam" id="PF00126">
    <property type="entry name" value="HTH_1"/>
    <property type="match status" value="1"/>
</dbReference>
<feature type="domain" description="HTH lysR-type" evidence="5">
    <location>
        <begin position="9"/>
        <end position="64"/>
    </location>
</feature>
<dbReference type="InterPro" id="IPR036390">
    <property type="entry name" value="WH_DNA-bd_sf"/>
</dbReference>
<dbReference type="AlphaFoldDB" id="A0A7X3SRM2"/>
<evidence type="ECO:0000259" key="5">
    <source>
        <dbReference type="PROSITE" id="PS50931"/>
    </source>
</evidence>
<dbReference type="Pfam" id="PF03466">
    <property type="entry name" value="LysR_substrate"/>
    <property type="match status" value="1"/>
</dbReference>
<keyword evidence="2" id="KW-0805">Transcription regulation</keyword>
<dbReference type="GO" id="GO:0006351">
    <property type="term" value="P:DNA-templated transcription"/>
    <property type="evidence" value="ECO:0007669"/>
    <property type="project" value="TreeGrafter"/>
</dbReference>
<dbReference type="Gene3D" id="3.40.190.290">
    <property type="match status" value="1"/>
</dbReference>
<dbReference type="GO" id="GO:0043565">
    <property type="term" value="F:sequence-specific DNA binding"/>
    <property type="evidence" value="ECO:0007669"/>
    <property type="project" value="TreeGrafter"/>
</dbReference>
<dbReference type="Proteomes" id="UP000436483">
    <property type="component" value="Unassembled WGS sequence"/>
</dbReference>
<dbReference type="OrthoDB" id="9786526at2"/>
<evidence type="ECO:0000256" key="2">
    <source>
        <dbReference type="ARBA" id="ARBA00023015"/>
    </source>
</evidence>
<proteinExistence type="inferred from homology"/>
<gene>
    <name evidence="6" type="ORF">GR328_22765</name>
</gene>
<sequence length="313" mass="34214">MTDLDSGRMDELAALLAVAREGTFVAAGRALQRHPTVVSRRIAALEARLGVRLLERTTRQVKLTEAGQRLAARVRAASETILDAEIEASAGAADLRGNLKLAFPAAMGRQWLAPLLPSFLRRYPALTVEIDYSERYVDLVAEGFDAAIRVGVLSDSRLVARRLGGLRRVLCASPDYLRHHGIPVTPQELADHNCLGFTGLASFPEWRLSEGRTTEIVTIQGSLISNDSSALLDAARAGIGILGAGEWLLARDFAQGRLVRVLPEWTFDADGGIYLVRPSVRFTPARTEAFVEWIGEQFRQGPPWSRIEPPSAP</sequence>
<dbReference type="InterPro" id="IPR036388">
    <property type="entry name" value="WH-like_DNA-bd_sf"/>
</dbReference>
<comment type="caution">
    <text evidence="6">The sequence shown here is derived from an EMBL/GenBank/DDBJ whole genome shotgun (WGS) entry which is preliminary data.</text>
</comment>
<evidence type="ECO:0000313" key="7">
    <source>
        <dbReference type="Proteomes" id="UP000436483"/>
    </source>
</evidence>
<evidence type="ECO:0000256" key="3">
    <source>
        <dbReference type="ARBA" id="ARBA00023125"/>
    </source>
</evidence>
<dbReference type="InterPro" id="IPR000847">
    <property type="entry name" value="LysR_HTH_N"/>
</dbReference>
<dbReference type="Gene3D" id="1.10.10.10">
    <property type="entry name" value="Winged helix-like DNA-binding domain superfamily/Winged helix DNA-binding domain"/>
    <property type="match status" value="1"/>
</dbReference>
<evidence type="ECO:0000256" key="4">
    <source>
        <dbReference type="ARBA" id="ARBA00023163"/>
    </source>
</evidence>
<evidence type="ECO:0000256" key="1">
    <source>
        <dbReference type="ARBA" id="ARBA00009437"/>
    </source>
</evidence>
<dbReference type="SUPFAM" id="SSF53850">
    <property type="entry name" value="Periplasmic binding protein-like II"/>
    <property type="match status" value="1"/>
</dbReference>
<comment type="similarity">
    <text evidence="1">Belongs to the LysR transcriptional regulatory family.</text>
</comment>
<accession>A0A7X3SRM2</accession>
<keyword evidence="3" id="KW-0238">DNA-binding</keyword>
<dbReference type="InterPro" id="IPR058163">
    <property type="entry name" value="LysR-type_TF_proteobact-type"/>
</dbReference>
<dbReference type="EMBL" id="WURB01000028">
    <property type="protein sequence ID" value="MXQ14224.1"/>
    <property type="molecule type" value="Genomic_DNA"/>
</dbReference>
<evidence type="ECO:0000313" key="6">
    <source>
        <dbReference type="EMBL" id="MXQ14224.1"/>
    </source>
</evidence>
<reference evidence="6 7" key="1">
    <citation type="submission" date="2019-12" db="EMBL/GenBank/DDBJ databases">
        <authorList>
            <person name="Yuan C.-G."/>
        </authorList>
    </citation>
    <scope>NUCLEOTIDE SEQUENCE [LARGE SCALE GENOMIC DNA]</scope>
    <source>
        <strain evidence="6 7">KCTC 23863</strain>
    </source>
</reference>
<dbReference type="RefSeq" id="WP_160887932.1">
    <property type="nucleotide sequence ID" value="NZ_WURB01000028.1"/>
</dbReference>
<dbReference type="SUPFAM" id="SSF46785">
    <property type="entry name" value="Winged helix' DNA-binding domain"/>
    <property type="match status" value="1"/>
</dbReference>
<keyword evidence="7" id="KW-1185">Reference proteome</keyword>
<dbReference type="PANTHER" id="PTHR30537">
    <property type="entry name" value="HTH-TYPE TRANSCRIPTIONAL REGULATOR"/>
    <property type="match status" value="1"/>
</dbReference>
<dbReference type="FunFam" id="3.40.190.290:FF:000001">
    <property type="entry name" value="Transcriptional regulator, LysR family"/>
    <property type="match status" value="1"/>
</dbReference>
<dbReference type="InterPro" id="IPR005119">
    <property type="entry name" value="LysR_subst-bd"/>
</dbReference>
<dbReference type="CDD" id="cd08422">
    <property type="entry name" value="PBP2_CrgA_like"/>
    <property type="match status" value="1"/>
</dbReference>
<keyword evidence="4" id="KW-0804">Transcription</keyword>
<name>A0A7X3SRM2_9HYPH</name>
<dbReference type="GO" id="GO:0003700">
    <property type="term" value="F:DNA-binding transcription factor activity"/>
    <property type="evidence" value="ECO:0007669"/>
    <property type="project" value="InterPro"/>
</dbReference>
<dbReference type="PANTHER" id="PTHR30537:SF5">
    <property type="entry name" value="HTH-TYPE TRANSCRIPTIONAL ACTIVATOR TTDR-RELATED"/>
    <property type="match status" value="1"/>
</dbReference>
<protein>
    <submittedName>
        <fullName evidence="6">LysR family transcriptional regulator</fullName>
    </submittedName>
</protein>